<comment type="caution">
    <text evidence="4">The sequence shown here is derived from an EMBL/GenBank/DDBJ whole genome shotgun (WGS) entry which is preliminary data.</text>
</comment>
<feature type="compositionally biased region" description="Low complexity" evidence="1">
    <location>
        <begin position="492"/>
        <end position="509"/>
    </location>
</feature>
<proteinExistence type="predicted"/>
<feature type="region of interest" description="Disordered" evidence="1">
    <location>
        <begin position="489"/>
        <end position="509"/>
    </location>
</feature>
<feature type="transmembrane region" description="Helical" evidence="2">
    <location>
        <begin position="525"/>
        <end position="545"/>
    </location>
</feature>
<keyword evidence="2" id="KW-1133">Transmembrane helix</keyword>
<dbReference type="PRINTS" id="PR00347">
    <property type="entry name" value="THAUMATIN"/>
</dbReference>
<reference evidence="4 5" key="1">
    <citation type="submission" date="2019-02" db="EMBL/GenBank/DDBJ databases">
        <title>Genome sequencing of the rare red list fungi Phellinidium pouzarii.</title>
        <authorList>
            <person name="Buettner E."/>
            <person name="Kellner H."/>
        </authorList>
    </citation>
    <scope>NUCLEOTIDE SEQUENCE [LARGE SCALE GENOMIC DNA]</scope>
    <source>
        <strain evidence="4 5">DSM 108285</strain>
    </source>
</reference>
<accession>A0A4S4L4X8</accession>
<dbReference type="PANTHER" id="PTHR31048">
    <property type="entry name" value="OS03G0233200 PROTEIN"/>
    <property type="match status" value="1"/>
</dbReference>
<dbReference type="Proteomes" id="UP000308199">
    <property type="component" value="Unassembled WGS sequence"/>
</dbReference>
<protein>
    <recommendedName>
        <fullName evidence="6">Osmotin, thaumatin-like protein</fullName>
    </recommendedName>
</protein>
<dbReference type="SUPFAM" id="SSF49870">
    <property type="entry name" value="Osmotin, thaumatin-like protein"/>
    <property type="match status" value="2"/>
</dbReference>
<evidence type="ECO:0008006" key="6">
    <source>
        <dbReference type="Google" id="ProtNLM"/>
    </source>
</evidence>
<evidence type="ECO:0000313" key="5">
    <source>
        <dbReference type="Proteomes" id="UP000308199"/>
    </source>
</evidence>
<keyword evidence="3" id="KW-0732">Signal</keyword>
<feature type="chain" id="PRO_5020254328" description="Osmotin, thaumatin-like protein" evidence="3">
    <location>
        <begin position="16"/>
        <end position="546"/>
    </location>
</feature>
<evidence type="ECO:0000256" key="2">
    <source>
        <dbReference type="SAM" id="Phobius"/>
    </source>
</evidence>
<sequence>MKLLISISMLYVTSAAVARTFTVTNSCPFTIWPALFTDLNVAPNVPDQPTGWEAPAFSSVSFTVPDNWKAGRIWGRRNCDFSTVQGPTSCATGGCNGGLLCDPHTGTGVPPVTVAEWTLQGDGNKDFYDVSLVDGYDLPMSITNNVGCPVANCPVDLGPNCPSVLQGPFDSTGFPLGCKSACFANLDGDPQDSANCCTGSHDTAATCPSSGVEFYSYFKGNCPNAYGYAFDESSEALHGLLQFTTRVRLHMQNLDYDQLYTDLTISTNVPDQVTGWEAAAFSAINFTVPDNWKAGRIWGRRNCDFSVNPGPNSCATGGCNGGLLCDNTTGTGVPPVTLAEWTLQGDQNLDFYDVSLVDGSDLPMRIDNNVGCPVADCPVDLGPDCPSVLQGPFDSIGFPLGCKSACFANLDGDQANSPDCCSGQFDTPQTCPSSGVEFYSYFKGNCPNAYAYAFDESSNTALWTCDSGKSADYTLTFCPNTTATATSFGNASLSTPSSTTSSSGGTSSTTGDPIIVSRAFSDARQGVMCTLVVALSVGLGLAIALT</sequence>
<feature type="signal peptide" evidence="3">
    <location>
        <begin position="1"/>
        <end position="15"/>
    </location>
</feature>
<dbReference type="AlphaFoldDB" id="A0A4S4L4X8"/>
<dbReference type="SMART" id="SM00205">
    <property type="entry name" value="THN"/>
    <property type="match status" value="2"/>
</dbReference>
<dbReference type="PROSITE" id="PS51367">
    <property type="entry name" value="THAUMATIN_2"/>
    <property type="match status" value="2"/>
</dbReference>
<evidence type="ECO:0000256" key="1">
    <source>
        <dbReference type="SAM" id="MobiDB-lite"/>
    </source>
</evidence>
<dbReference type="EMBL" id="SGPK01000237">
    <property type="protein sequence ID" value="THH05778.1"/>
    <property type="molecule type" value="Genomic_DNA"/>
</dbReference>
<evidence type="ECO:0000313" key="4">
    <source>
        <dbReference type="EMBL" id="THH05778.1"/>
    </source>
</evidence>
<gene>
    <name evidence="4" type="ORF">EW145_g4543</name>
</gene>
<dbReference type="Gene3D" id="2.60.110.10">
    <property type="entry name" value="Thaumatin"/>
    <property type="match status" value="2"/>
</dbReference>
<dbReference type="InterPro" id="IPR037176">
    <property type="entry name" value="Osmotin/thaumatin-like_sf"/>
</dbReference>
<keyword evidence="2" id="KW-0812">Transmembrane</keyword>
<evidence type="ECO:0000256" key="3">
    <source>
        <dbReference type="SAM" id="SignalP"/>
    </source>
</evidence>
<organism evidence="4 5">
    <name type="scientific">Phellinidium pouzarii</name>
    <dbReference type="NCBI Taxonomy" id="167371"/>
    <lineage>
        <taxon>Eukaryota</taxon>
        <taxon>Fungi</taxon>
        <taxon>Dikarya</taxon>
        <taxon>Basidiomycota</taxon>
        <taxon>Agaricomycotina</taxon>
        <taxon>Agaricomycetes</taxon>
        <taxon>Hymenochaetales</taxon>
        <taxon>Hymenochaetaceae</taxon>
        <taxon>Phellinidium</taxon>
    </lineage>
</organism>
<dbReference type="Pfam" id="PF00314">
    <property type="entry name" value="Thaumatin"/>
    <property type="match status" value="2"/>
</dbReference>
<name>A0A4S4L4X8_9AGAM</name>
<keyword evidence="5" id="KW-1185">Reference proteome</keyword>
<dbReference type="OrthoDB" id="430315at2759"/>
<dbReference type="InterPro" id="IPR001938">
    <property type="entry name" value="Thaumatin"/>
</dbReference>
<keyword evidence="2" id="KW-0472">Membrane</keyword>